<evidence type="ECO:0000313" key="3">
    <source>
        <dbReference type="Proteomes" id="UP000184932"/>
    </source>
</evidence>
<dbReference type="RefSeq" id="WP_074255667.1">
    <property type="nucleotide sequence ID" value="NZ_FSRL01000001.1"/>
</dbReference>
<dbReference type="OrthoDB" id="8550263at2"/>
<dbReference type="Proteomes" id="UP000184932">
    <property type="component" value="Unassembled WGS sequence"/>
</dbReference>
<organism evidence="2 3">
    <name type="scientific">Vannielia litorea</name>
    <dbReference type="NCBI Taxonomy" id="1217970"/>
    <lineage>
        <taxon>Bacteria</taxon>
        <taxon>Pseudomonadati</taxon>
        <taxon>Pseudomonadota</taxon>
        <taxon>Alphaproteobacteria</taxon>
        <taxon>Rhodobacterales</taxon>
        <taxon>Paracoccaceae</taxon>
        <taxon>Vannielia</taxon>
    </lineage>
</organism>
<dbReference type="AlphaFoldDB" id="A0A1N6FEV8"/>
<feature type="chain" id="PRO_5012026013" evidence="1">
    <location>
        <begin position="24"/>
        <end position="223"/>
    </location>
</feature>
<evidence type="ECO:0000313" key="2">
    <source>
        <dbReference type="EMBL" id="SIN93821.1"/>
    </source>
</evidence>
<keyword evidence="3" id="KW-1185">Reference proteome</keyword>
<protein>
    <submittedName>
        <fullName evidence="2">Uncharacterized protein</fullName>
    </submittedName>
</protein>
<dbReference type="STRING" id="1217970.SAMN05444002_1620"/>
<evidence type="ECO:0000256" key="1">
    <source>
        <dbReference type="SAM" id="SignalP"/>
    </source>
</evidence>
<dbReference type="EMBL" id="FSRL01000001">
    <property type="protein sequence ID" value="SIN93821.1"/>
    <property type="molecule type" value="Genomic_DNA"/>
</dbReference>
<keyword evidence="1" id="KW-0732">Signal</keyword>
<accession>A0A1N6FEV8</accession>
<gene>
    <name evidence="2" type="ORF">SAMN05444002_1620</name>
</gene>
<sequence length="223" mass="23386">MTNLFRPLALSAALALAPLAATAQGGPAVIDQSDPEHVARLAGVLTGMGFKVSPLGQDGPWGFLAEYRGSKLVIAPVGCPEGKPCNFLRIETRYTYPAAFDEADIADFNRRAWCCKMSQVAPGQVHLSLTLPYTAALPEPYLRESLAVHYAMHNTAWDMLTEWHERGPAVVSAPAKPAPAAPAPDKPSLGISVGKAAVAGAAPADKPALGVGIGSFSLEDLMD</sequence>
<reference evidence="3" key="1">
    <citation type="submission" date="2016-11" db="EMBL/GenBank/DDBJ databases">
        <authorList>
            <person name="Varghese N."/>
            <person name="Submissions S."/>
        </authorList>
    </citation>
    <scope>NUCLEOTIDE SEQUENCE [LARGE SCALE GENOMIC DNA]</scope>
    <source>
        <strain evidence="3">DSM 29440</strain>
    </source>
</reference>
<proteinExistence type="predicted"/>
<name>A0A1N6FEV8_9RHOB</name>
<feature type="signal peptide" evidence="1">
    <location>
        <begin position="1"/>
        <end position="23"/>
    </location>
</feature>